<dbReference type="Gene3D" id="1.10.10.970">
    <property type="entry name" value="RNA 2'-phosphotransferase, Tpt1/KptA family, N-terminal domain"/>
    <property type="match status" value="1"/>
</dbReference>
<dbReference type="InterPro" id="IPR042080">
    <property type="entry name" value="RNA_2'-PTrans_N"/>
</dbReference>
<dbReference type="SMART" id="SM00367">
    <property type="entry name" value="LRR_CC"/>
    <property type="match status" value="4"/>
</dbReference>
<gene>
    <name evidence="5" type="ORF">OVA965_LOCUS9801</name>
    <name evidence="6" type="ORF">TMI583_LOCUS9797</name>
</gene>
<organism evidence="5 7">
    <name type="scientific">Didymodactylos carnosus</name>
    <dbReference type="NCBI Taxonomy" id="1234261"/>
    <lineage>
        <taxon>Eukaryota</taxon>
        <taxon>Metazoa</taxon>
        <taxon>Spiralia</taxon>
        <taxon>Gnathifera</taxon>
        <taxon>Rotifera</taxon>
        <taxon>Eurotatoria</taxon>
        <taxon>Bdelloidea</taxon>
        <taxon>Philodinida</taxon>
        <taxon>Philodinidae</taxon>
        <taxon>Didymodactylos</taxon>
    </lineage>
</organism>
<dbReference type="EMBL" id="CAJOBA010003526">
    <property type="protein sequence ID" value="CAF3684713.1"/>
    <property type="molecule type" value="Genomic_DNA"/>
</dbReference>
<sequence length="352" mass="40901">MLNLTTETSTTKKEHDGNDESETHDSDLRLIQQFERRRVRLGKRLAYLLRYGAEKEGCKVDEGWVKLNDLMKVAILAEHSKDEVLGDIKTSCSYRKTYRYQWEERPDGIYVRAAYGRKFERNPYHEQSQIRRLLDLTLEYICQNVNIFDFEGFPDEFLINEIIHRIKRQNKLTSKILITLLTDTIEHLDLDGIYLTEAGIRAVYKKCPYLKVLCLKNCGYVLNDHYLEQIIRKCNMLEAIDLSYCRHLTDRTISNIIKYLPNIIQLILSGVKNFSGDAIIQLVSKCLHLKQLDIYDNDNCTNDVLNILITLGKTRSQEKAITIVHKHLQHPSVAPQNPWAVVMSKADGLSRV</sequence>
<comment type="catalytic activity">
    <reaction evidence="3">
        <text>2'-phospho-[ligated tRNA] + NAD(+) = mature tRNA + ADP-alpha-D-ribose 1'',2''-cyclic phosphate + nicotinamide</text>
        <dbReference type="Rhea" id="RHEA:23324"/>
        <dbReference type="Rhea" id="RHEA-COMP:11106"/>
        <dbReference type="Rhea" id="RHEA-COMP:11107"/>
        <dbReference type="ChEBI" id="CHEBI:17154"/>
        <dbReference type="ChEBI" id="CHEBI:57540"/>
        <dbReference type="ChEBI" id="CHEBI:76596"/>
        <dbReference type="ChEBI" id="CHEBI:82883"/>
        <dbReference type="ChEBI" id="CHEBI:85027"/>
        <dbReference type="EC" id="2.7.1.160"/>
    </reaction>
</comment>
<evidence type="ECO:0000313" key="5">
    <source>
        <dbReference type="EMBL" id="CAF0904566.1"/>
    </source>
</evidence>
<protein>
    <recommendedName>
        <fullName evidence="2">2'-phosphotransferase</fullName>
        <ecNumber evidence="2">2.7.1.160</ecNumber>
    </recommendedName>
</protein>
<comment type="caution">
    <text evidence="5">The sequence shown here is derived from an EMBL/GenBank/DDBJ whole genome shotgun (WGS) entry which is preliminary data.</text>
</comment>
<dbReference type="Proteomes" id="UP000682733">
    <property type="component" value="Unassembled WGS sequence"/>
</dbReference>
<dbReference type="EMBL" id="CAJNOK010003525">
    <property type="protein sequence ID" value="CAF0904566.1"/>
    <property type="molecule type" value="Genomic_DNA"/>
</dbReference>
<dbReference type="SUPFAM" id="SSF56399">
    <property type="entry name" value="ADP-ribosylation"/>
    <property type="match status" value="1"/>
</dbReference>
<comment type="function">
    <text evidence="1">Catalyzes the last step of tRNA splicing, the transfer of the splice junction 2'-phosphate from ligated tRNA to NAD to produce ADP-ribose 1''-2'' cyclic phosphate.</text>
</comment>
<dbReference type="EC" id="2.7.1.160" evidence="2"/>
<dbReference type="InterPro" id="IPR006553">
    <property type="entry name" value="Leu-rich_rpt_Cys-con_subtyp"/>
</dbReference>
<dbReference type="InterPro" id="IPR032675">
    <property type="entry name" value="LRR_dom_sf"/>
</dbReference>
<dbReference type="GO" id="GO:0019005">
    <property type="term" value="C:SCF ubiquitin ligase complex"/>
    <property type="evidence" value="ECO:0007669"/>
    <property type="project" value="TreeGrafter"/>
</dbReference>
<dbReference type="PANTHER" id="PTHR13318">
    <property type="entry name" value="PARTNER OF PAIRED, ISOFORM B-RELATED"/>
    <property type="match status" value="1"/>
</dbReference>
<feature type="region of interest" description="Disordered" evidence="4">
    <location>
        <begin position="1"/>
        <end position="26"/>
    </location>
</feature>
<dbReference type="GO" id="GO:0031146">
    <property type="term" value="P:SCF-dependent proteasomal ubiquitin-dependent protein catabolic process"/>
    <property type="evidence" value="ECO:0007669"/>
    <property type="project" value="TreeGrafter"/>
</dbReference>
<dbReference type="Gene3D" id="3.80.10.10">
    <property type="entry name" value="Ribonuclease Inhibitor"/>
    <property type="match status" value="1"/>
</dbReference>
<evidence type="ECO:0000256" key="1">
    <source>
        <dbReference type="ARBA" id="ARBA00003343"/>
    </source>
</evidence>
<evidence type="ECO:0000256" key="2">
    <source>
        <dbReference type="ARBA" id="ARBA00012007"/>
    </source>
</evidence>
<evidence type="ECO:0000256" key="4">
    <source>
        <dbReference type="SAM" id="MobiDB-lite"/>
    </source>
</evidence>
<dbReference type="AlphaFoldDB" id="A0A8S2DCF4"/>
<reference evidence="5" key="1">
    <citation type="submission" date="2021-02" db="EMBL/GenBank/DDBJ databases">
        <authorList>
            <person name="Nowell W R."/>
        </authorList>
    </citation>
    <scope>NUCLEOTIDE SEQUENCE</scope>
</reference>
<dbReference type="SUPFAM" id="SSF52047">
    <property type="entry name" value="RNI-like"/>
    <property type="match status" value="1"/>
</dbReference>
<dbReference type="Proteomes" id="UP000677228">
    <property type="component" value="Unassembled WGS sequence"/>
</dbReference>
<dbReference type="InterPro" id="IPR002745">
    <property type="entry name" value="Ptrans_KptA/Tpt1"/>
</dbReference>
<evidence type="ECO:0000256" key="3">
    <source>
        <dbReference type="ARBA" id="ARBA00047949"/>
    </source>
</evidence>
<dbReference type="Pfam" id="PF01885">
    <property type="entry name" value="PTS_2-RNA"/>
    <property type="match status" value="1"/>
</dbReference>
<dbReference type="GO" id="GO:0000215">
    <property type="term" value="F:tRNA 2'-phosphotransferase activity"/>
    <property type="evidence" value="ECO:0007669"/>
    <property type="project" value="UniProtKB-EC"/>
</dbReference>
<evidence type="ECO:0000313" key="6">
    <source>
        <dbReference type="EMBL" id="CAF3684713.1"/>
    </source>
</evidence>
<name>A0A8S2DCF4_9BILA</name>
<feature type="compositionally biased region" description="Basic and acidic residues" evidence="4">
    <location>
        <begin position="10"/>
        <end position="26"/>
    </location>
</feature>
<accession>A0A8S2DCF4</accession>
<evidence type="ECO:0000313" key="7">
    <source>
        <dbReference type="Proteomes" id="UP000677228"/>
    </source>
</evidence>
<proteinExistence type="predicted"/>